<keyword evidence="2" id="KW-0812">Transmembrane</keyword>
<dbReference type="EMBL" id="JAUUTY010000007">
    <property type="protein sequence ID" value="KAK1605370.1"/>
    <property type="molecule type" value="Genomic_DNA"/>
</dbReference>
<feature type="region of interest" description="Disordered" evidence="1">
    <location>
        <begin position="1"/>
        <end position="105"/>
    </location>
</feature>
<feature type="compositionally biased region" description="Polar residues" evidence="1">
    <location>
        <begin position="1"/>
        <end position="14"/>
    </location>
</feature>
<dbReference type="Proteomes" id="UP001231189">
    <property type="component" value="Unassembled WGS sequence"/>
</dbReference>
<evidence type="ECO:0000313" key="3">
    <source>
        <dbReference type="EMBL" id="KAK1605370.1"/>
    </source>
</evidence>
<keyword evidence="2" id="KW-1133">Transmembrane helix</keyword>
<comment type="caution">
    <text evidence="3">The sequence shown here is derived from an EMBL/GenBank/DDBJ whole genome shotgun (WGS) entry which is preliminary data.</text>
</comment>
<evidence type="ECO:0000256" key="1">
    <source>
        <dbReference type="SAM" id="MobiDB-lite"/>
    </source>
</evidence>
<feature type="compositionally biased region" description="Pro residues" evidence="1">
    <location>
        <begin position="37"/>
        <end position="88"/>
    </location>
</feature>
<keyword evidence="2" id="KW-0472">Membrane</keyword>
<accession>A0AAD8QM24</accession>
<keyword evidence="4" id="KW-1185">Reference proteome</keyword>
<feature type="transmembrane region" description="Helical" evidence="2">
    <location>
        <begin position="123"/>
        <end position="141"/>
    </location>
</feature>
<name>A0AAD8QM24_LOLMU</name>
<feature type="compositionally biased region" description="Low complexity" evidence="1">
    <location>
        <begin position="89"/>
        <end position="102"/>
    </location>
</feature>
<reference evidence="3" key="1">
    <citation type="submission" date="2023-07" db="EMBL/GenBank/DDBJ databases">
        <title>A chromosome-level genome assembly of Lolium multiflorum.</title>
        <authorList>
            <person name="Chen Y."/>
            <person name="Copetti D."/>
            <person name="Kolliker R."/>
            <person name="Studer B."/>
        </authorList>
    </citation>
    <scope>NUCLEOTIDE SEQUENCE</scope>
    <source>
        <strain evidence="3">02402/16</strain>
        <tissue evidence="3">Leaf</tissue>
    </source>
</reference>
<evidence type="ECO:0000313" key="4">
    <source>
        <dbReference type="Proteomes" id="UP001231189"/>
    </source>
</evidence>
<proteinExistence type="predicted"/>
<evidence type="ECO:0000256" key="2">
    <source>
        <dbReference type="SAM" id="Phobius"/>
    </source>
</evidence>
<dbReference type="PRINTS" id="PR01217">
    <property type="entry name" value="PRICHEXTENSN"/>
</dbReference>
<sequence length="179" mass="18949">MKKTVPSCSQTNPRAATLVPSNPRAATLLHPSRHPLLPQPPPRLPPPAAAPPPPPPCRSFRPPTPSSPATAAPPPPAAAPPRRLPAAPPAADSPSSPAGTPSSRPPPLLLLHRLLDGRARASPAPLLVGGCVVVYVFHVLLRSESGFRRRLPVVLRMHILSAFCRDVYRESSGEVLPKF</sequence>
<organism evidence="3 4">
    <name type="scientific">Lolium multiflorum</name>
    <name type="common">Italian ryegrass</name>
    <name type="synonym">Lolium perenne subsp. multiflorum</name>
    <dbReference type="NCBI Taxonomy" id="4521"/>
    <lineage>
        <taxon>Eukaryota</taxon>
        <taxon>Viridiplantae</taxon>
        <taxon>Streptophyta</taxon>
        <taxon>Embryophyta</taxon>
        <taxon>Tracheophyta</taxon>
        <taxon>Spermatophyta</taxon>
        <taxon>Magnoliopsida</taxon>
        <taxon>Liliopsida</taxon>
        <taxon>Poales</taxon>
        <taxon>Poaceae</taxon>
        <taxon>BOP clade</taxon>
        <taxon>Pooideae</taxon>
        <taxon>Poodae</taxon>
        <taxon>Poeae</taxon>
        <taxon>Poeae Chloroplast Group 2 (Poeae type)</taxon>
        <taxon>Loliodinae</taxon>
        <taxon>Loliinae</taxon>
        <taxon>Lolium</taxon>
    </lineage>
</organism>
<protein>
    <submittedName>
        <fullName evidence="3">Uncharacterized protein</fullName>
    </submittedName>
</protein>
<dbReference type="AlphaFoldDB" id="A0AAD8QM24"/>
<gene>
    <name evidence="3" type="ORF">QYE76_029043</name>
</gene>